<evidence type="ECO:0000256" key="5">
    <source>
        <dbReference type="ARBA" id="ARBA00022989"/>
    </source>
</evidence>
<dbReference type="InterPro" id="IPR000515">
    <property type="entry name" value="MetI-like"/>
</dbReference>
<feature type="transmembrane region" description="Helical" evidence="7">
    <location>
        <begin position="369"/>
        <end position="391"/>
    </location>
</feature>
<dbReference type="GO" id="GO:0055085">
    <property type="term" value="P:transmembrane transport"/>
    <property type="evidence" value="ECO:0007669"/>
    <property type="project" value="InterPro"/>
</dbReference>
<protein>
    <submittedName>
        <fullName evidence="9">Peptide/nickel transport system permease protein</fullName>
    </submittedName>
</protein>
<dbReference type="PANTHER" id="PTHR43386">
    <property type="entry name" value="OLIGOPEPTIDE TRANSPORT SYSTEM PERMEASE PROTEIN APPC"/>
    <property type="match status" value="1"/>
</dbReference>
<keyword evidence="6 7" id="KW-0472">Membrane</keyword>
<feature type="transmembrane region" description="Helical" evidence="7">
    <location>
        <begin position="106"/>
        <end position="127"/>
    </location>
</feature>
<dbReference type="OrthoDB" id="312811at2157"/>
<evidence type="ECO:0000256" key="4">
    <source>
        <dbReference type="ARBA" id="ARBA00022692"/>
    </source>
</evidence>
<dbReference type="RefSeq" id="WP_090375623.1">
    <property type="nucleotide sequence ID" value="NZ_FNLC01000001.1"/>
</dbReference>
<feature type="transmembrane region" description="Helical" evidence="7">
    <location>
        <begin position="67"/>
        <end position="85"/>
    </location>
</feature>
<keyword evidence="10" id="KW-1185">Reference proteome</keyword>
<dbReference type="PROSITE" id="PS50928">
    <property type="entry name" value="ABC_TM1"/>
    <property type="match status" value="1"/>
</dbReference>
<feature type="transmembrane region" description="Helical" evidence="7">
    <location>
        <begin position="310"/>
        <end position="334"/>
    </location>
</feature>
<dbReference type="Gene3D" id="1.10.3720.10">
    <property type="entry name" value="MetI-like"/>
    <property type="match status" value="1"/>
</dbReference>
<evidence type="ECO:0000256" key="1">
    <source>
        <dbReference type="ARBA" id="ARBA00004651"/>
    </source>
</evidence>
<gene>
    <name evidence="9" type="ORF">SAMN04489842_0038</name>
</gene>
<evidence type="ECO:0000256" key="6">
    <source>
        <dbReference type="ARBA" id="ARBA00023136"/>
    </source>
</evidence>
<keyword evidence="3" id="KW-1003">Cell membrane</keyword>
<dbReference type="AlphaFoldDB" id="A0A1H0YXF0"/>
<dbReference type="EMBL" id="FNLC01000001">
    <property type="protein sequence ID" value="SDQ19601.1"/>
    <property type="molecule type" value="Genomic_DNA"/>
</dbReference>
<feature type="transmembrane region" description="Helical" evidence="7">
    <location>
        <begin position="193"/>
        <end position="217"/>
    </location>
</feature>
<sequence>MSGTGTSQTDTNSRFEDVDWDEINRSRRFVTPARATLLIGLAIVGALFLYDSLVAHVYLIADWRSDWIDWVFLVSIVVVLAYGIVPALERRRTVVRTLRRLRSRPLVLSAGGYLVLLGIVGLLWPLLDPGSSPTVYHYNPPVGFTSEVHAQCFGSTAGDPLDETCYGTLQYPLGTDSMGERTELLVLAGARPALYVLAIGGVLVVPIATAVGVIAGLRGGLVDKLLMSYVDLQLSIPAILIYFVVYMYYGPSLLVLLLAFGLFSWGGIARLVRSEVLQRRDDGHVTVARSLGASELYVVKRHVLPNITNTLLPAVCHLLALLVLYEAGVAFLGFHEASVDSWGSTISQSITAEIAGQHQTRASVPAYQIWWLSTLPALALTLTMVSFKLLGDGLRDALDPRGERR</sequence>
<comment type="subcellular location">
    <subcellularLocation>
        <location evidence="1 7">Cell membrane</location>
        <topology evidence="1 7">Multi-pass membrane protein</topology>
    </subcellularLocation>
</comment>
<feature type="domain" description="ABC transmembrane type-1" evidence="8">
    <location>
        <begin position="190"/>
        <end position="391"/>
    </location>
</feature>
<feature type="transmembrane region" description="Helical" evidence="7">
    <location>
        <begin position="254"/>
        <end position="272"/>
    </location>
</feature>
<evidence type="ECO:0000313" key="10">
    <source>
        <dbReference type="Proteomes" id="UP000198848"/>
    </source>
</evidence>
<dbReference type="SUPFAM" id="SSF161098">
    <property type="entry name" value="MetI-like"/>
    <property type="match status" value="1"/>
</dbReference>
<evidence type="ECO:0000313" key="9">
    <source>
        <dbReference type="EMBL" id="SDQ19601.1"/>
    </source>
</evidence>
<dbReference type="PANTHER" id="PTHR43386:SF1">
    <property type="entry name" value="D,D-DIPEPTIDE TRANSPORT SYSTEM PERMEASE PROTEIN DDPC-RELATED"/>
    <property type="match status" value="1"/>
</dbReference>
<keyword evidence="4 7" id="KW-0812">Transmembrane</keyword>
<name>A0A1H0YXF0_NATTX</name>
<dbReference type="CDD" id="cd06261">
    <property type="entry name" value="TM_PBP2"/>
    <property type="match status" value="1"/>
</dbReference>
<evidence type="ECO:0000256" key="3">
    <source>
        <dbReference type="ARBA" id="ARBA00022475"/>
    </source>
</evidence>
<keyword evidence="2 7" id="KW-0813">Transport</keyword>
<reference evidence="10" key="1">
    <citation type="submission" date="2016-10" db="EMBL/GenBank/DDBJ databases">
        <authorList>
            <person name="Varghese N."/>
            <person name="Submissions S."/>
        </authorList>
    </citation>
    <scope>NUCLEOTIDE SEQUENCE [LARGE SCALE GENOMIC DNA]</scope>
    <source>
        <strain evidence="10">DSM 24767</strain>
    </source>
</reference>
<accession>A0A1H0YXF0</accession>
<evidence type="ECO:0000256" key="2">
    <source>
        <dbReference type="ARBA" id="ARBA00022448"/>
    </source>
</evidence>
<dbReference type="Proteomes" id="UP000198848">
    <property type="component" value="Unassembled WGS sequence"/>
</dbReference>
<dbReference type="InterPro" id="IPR035906">
    <property type="entry name" value="MetI-like_sf"/>
</dbReference>
<dbReference type="STRING" id="1095778.SAMN04489842_0038"/>
<evidence type="ECO:0000259" key="8">
    <source>
        <dbReference type="PROSITE" id="PS50928"/>
    </source>
</evidence>
<dbReference type="GO" id="GO:0005886">
    <property type="term" value="C:plasma membrane"/>
    <property type="evidence" value="ECO:0007669"/>
    <property type="project" value="UniProtKB-SubCell"/>
</dbReference>
<dbReference type="InterPro" id="IPR050366">
    <property type="entry name" value="BP-dependent_transpt_permease"/>
</dbReference>
<dbReference type="Pfam" id="PF00528">
    <property type="entry name" value="BPD_transp_1"/>
    <property type="match status" value="1"/>
</dbReference>
<feature type="transmembrane region" description="Helical" evidence="7">
    <location>
        <begin position="229"/>
        <end position="248"/>
    </location>
</feature>
<proteinExistence type="inferred from homology"/>
<comment type="similarity">
    <text evidence="7">Belongs to the binding-protein-dependent transport system permease family.</text>
</comment>
<organism evidence="9 10">
    <name type="scientific">Natronobacterium texcoconense</name>
    <dbReference type="NCBI Taxonomy" id="1095778"/>
    <lineage>
        <taxon>Archaea</taxon>
        <taxon>Methanobacteriati</taxon>
        <taxon>Methanobacteriota</taxon>
        <taxon>Stenosarchaea group</taxon>
        <taxon>Halobacteria</taxon>
        <taxon>Halobacteriales</taxon>
        <taxon>Natrialbaceae</taxon>
        <taxon>Natronobacterium</taxon>
    </lineage>
</organism>
<evidence type="ECO:0000256" key="7">
    <source>
        <dbReference type="RuleBase" id="RU363032"/>
    </source>
</evidence>
<feature type="transmembrane region" description="Helical" evidence="7">
    <location>
        <begin position="35"/>
        <end position="61"/>
    </location>
</feature>
<keyword evidence="5 7" id="KW-1133">Transmembrane helix</keyword>